<keyword evidence="2" id="KW-1185">Reference proteome</keyword>
<protein>
    <submittedName>
        <fullName evidence="1">Uncharacterized protein</fullName>
    </submittedName>
</protein>
<evidence type="ECO:0000313" key="1">
    <source>
        <dbReference type="EMBL" id="KAF2468620.1"/>
    </source>
</evidence>
<comment type="caution">
    <text evidence="1">The sequence shown here is derived from an EMBL/GenBank/DDBJ whole genome shotgun (WGS) entry which is preliminary data.</text>
</comment>
<dbReference type="Proteomes" id="UP000799755">
    <property type="component" value="Unassembled WGS sequence"/>
</dbReference>
<sequence length="901" mass="100424">MLASALKVKGLLYELFINDLNSGYWLHTTLHSRSKVFPTTSLTPKFVHGIQLPTTPMGILRPNSQGMPHRFISLSSRPFMPWLVSISNLFFSLLALLALGSNLAFRTLPLITECEAYTSSPKYIGHLLNVRRHKNLAPPIGARHSWRFLNLLPEVQVLFCTPKHKASFHFRSPAVSLLEVQVLFCTPKHKVNFHFQSLFSELAGALKSWTDTSTSKHWTLVIFLLIPYTLKIFLLLVVAPPLSYPVPNSDLSYGSTRSDHSSQDGRILTNLHLPTPSNLEEADEKTISAARTDCGKESSVHEVCQKDVHRSFCETSAITEANTFTEMAMGTTPPSSTLLSLHRRSLHTAGVQVSKSDESTSQVATPTHSKLPHPLEPLETLTAAPVIILPAQLSPSCDYGNNATEMYPESFPVPMFSSKNQLEGKILQVSNYEILITVTPVIDVSGIPETYTATNKRTIPPMLLESSFAQGTSTIVIKWGVHTRRRGFLTCLNQGADRAWINGELTEEDSCFTSSMLAAVSASDINNATAKQAASRSLTLRVAQHSYAHDCATMTGIKMIAIRSHQNALAMSFCPGSHSLFFQTYKFHVFHVSCRTDIRGLKADFFLFAHSPKPFADYPDFFYLRYLLYNTKLEPWAEQFGIKLKSLAHIEIHHDHFDTMQATLFATKHIILNVVSSNKNNRSYDWWQSGPYCAAGKLPSASANSDRERCRTIAVSIPQNDSSRSWSTFIICFPKMGNSVIQHVLDTHRILRLTYSLKGGNCKRLSIDGTNPDSALLSCSPATAKADVFSLSHPANRLMQLCQVKPVGSRVTVVTFSSRSPPPLFSFVTQHISCKFEEIQSSLSLFRNSDRFCIRLDRLLYVPGLHRTLGLARPAAFDLIFSPPLSFLGEKFENVVRVPFL</sequence>
<evidence type="ECO:0000313" key="2">
    <source>
        <dbReference type="Proteomes" id="UP000799755"/>
    </source>
</evidence>
<name>A0ACB6QR96_9PLEO</name>
<reference evidence="1" key="1">
    <citation type="journal article" date="2020" name="Stud. Mycol.">
        <title>101 Dothideomycetes genomes: a test case for predicting lifestyles and emergence of pathogens.</title>
        <authorList>
            <person name="Haridas S."/>
            <person name="Albert R."/>
            <person name="Binder M."/>
            <person name="Bloem J."/>
            <person name="Labutti K."/>
            <person name="Salamov A."/>
            <person name="Andreopoulos B."/>
            <person name="Baker S."/>
            <person name="Barry K."/>
            <person name="Bills G."/>
            <person name="Bluhm B."/>
            <person name="Cannon C."/>
            <person name="Castanera R."/>
            <person name="Culley D."/>
            <person name="Daum C."/>
            <person name="Ezra D."/>
            <person name="Gonzalez J."/>
            <person name="Henrissat B."/>
            <person name="Kuo A."/>
            <person name="Liang C."/>
            <person name="Lipzen A."/>
            <person name="Lutzoni F."/>
            <person name="Magnuson J."/>
            <person name="Mondo S."/>
            <person name="Nolan M."/>
            <person name="Ohm R."/>
            <person name="Pangilinan J."/>
            <person name="Park H.-J."/>
            <person name="Ramirez L."/>
            <person name="Alfaro M."/>
            <person name="Sun H."/>
            <person name="Tritt A."/>
            <person name="Yoshinaga Y."/>
            <person name="Zwiers L.-H."/>
            <person name="Turgeon B."/>
            <person name="Goodwin S."/>
            <person name="Spatafora J."/>
            <person name="Crous P."/>
            <person name="Grigoriev I."/>
        </authorList>
    </citation>
    <scope>NUCLEOTIDE SEQUENCE</scope>
    <source>
        <strain evidence="1">ATCC 200398</strain>
    </source>
</reference>
<dbReference type="EMBL" id="MU003515">
    <property type="protein sequence ID" value="KAF2468620.1"/>
    <property type="molecule type" value="Genomic_DNA"/>
</dbReference>
<gene>
    <name evidence="1" type="ORF">BDR25DRAFT_357558</name>
</gene>
<proteinExistence type="predicted"/>
<accession>A0ACB6QR96</accession>
<organism evidence="1 2">
    <name type="scientific">Lindgomyces ingoldianus</name>
    <dbReference type="NCBI Taxonomy" id="673940"/>
    <lineage>
        <taxon>Eukaryota</taxon>
        <taxon>Fungi</taxon>
        <taxon>Dikarya</taxon>
        <taxon>Ascomycota</taxon>
        <taxon>Pezizomycotina</taxon>
        <taxon>Dothideomycetes</taxon>
        <taxon>Pleosporomycetidae</taxon>
        <taxon>Pleosporales</taxon>
        <taxon>Lindgomycetaceae</taxon>
        <taxon>Lindgomyces</taxon>
    </lineage>
</organism>